<keyword evidence="5" id="KW-0378">Hydrolase</keyword>
<evidence type="ECO:0000256" key="4">
    <source>
        <dbReference type="ARBA" id="ARBA00022723"/>
    </source>
</evidence>
<evidence type="ECO:0000256" key="17">
    <source>
        <dbReference type="ARBA" id="ARBA00078074"/>
    </source>
</evidence>
<dbReference type="MEROPS" id="M20.012"/>
<keyword evidence="4" id="KW-0479">Metal-binding</keyword>
<protein>
    <recommendedName>
        <fullName evidence="13">Cytosol non-specific dipeptidase</fullName>
        <ecNumber evidence="10">3.4.13.18</ecNumber>
    </recommendedName>
    <alternativeName>
        <fullName evidence="16">Aminoacyl-histidine dipeptidase</fullName>
    </alternativeName>
    <alternativeName>
        <fullName evidence="15">Beta-alanyl-histidine dipeptidase</fullName>
    </alternativeName>
    <alternativeName>
        <fullName evidence="14">Carnosinase</fullName>
    </alternativeName>
    <alternativeName>
        <fullName evidence="11">Peptidase D</fullName>
    </alternativeName>
    <alternativeName>
        <fullName evidence="17">Xaa-His dipeptidase</fullName>
    </alternativeName>
</protein>
<dbReference type="EMBL" id="CP001099">
    <property type="protein sequence ID" value="ACF11421.1"/>
    <property type="molecule type" value="Genomic_DNA"/>
</dbReference>
<dbReference type="GO" id="GO:0046872">
    <property type="term" value="F:metal ion binding"/>
    <property type="evidence" value="ECO:0007669"/>
    <property type="project" value="UniProtKB-KW"/>
</dbReference>
<evidence type="ECO:0000256" key="13">
    <source>
        <dbReference type="ARBA" id="ARBA00071271"/>
    </source>
</evidence>
<dbReference type="PANTHER" id="PTHR43501">
    <property type="entry name" value="CYTOSOL NON-SPECIFIC DIPEPTIDASE"/>
    <property type="match status" value="1"/>
</dbReference>
<dbReference type="GO" id="GO:0070573">
    <property type="term" value="F:metallodipeptidase activity"/>
    <property type="evidence" value="ECO:0007669"/>
    <property type="project" value="TreeGrafter"/>
</dbReference>
<evidence type="ECO:0000256" key="5">
    <source>
        <dbReference type="ARBA" id="ARBA00022801"/>
    </source>
</evidence>
<keyword evidence="3" id="KW-0645">Protease</keyword>
<comment type="similarity">
    <text evidence="12">Belongs to the peptidase M20C family.</text>
</comment>
<comment type="cofactor">
    <cofactor evidence="2">
        <name>Zn(2+)</name>
        <dbReference type="ChEBI" id="CHEBI:29105"/>
    </cofactor>
</comment>
<comment type="cofactor">
    <cofactor evidence="1">
        <name>Co(2+)</name>
        <dbReference type="ChEBI" id="CHEBI:48828"/>
    </cofactor>
</comment>
<dbReference type="PANTHER" id="PTHR43501:SF1">
    <property type="entry name" value="CYTOSOL NON-SPECIFIC DIPEPTIDASE"/>
    <property type="match status" value="1"/>
</dbReference>
<dbReference type="STRING" id="517417.Cpar_1013"/>
<dbReference type="PIRSF" id="PIRSF016599">
    <property type="entry name" value="Xaa-His_dipept"/>
    <property type="match status" value="1"/>
</dbReference>
<dbReference type="eggNOG" id="COG2195">
    <property type="taxonomic scope" value="Bacteria"/>
</dbReference>
<feature type="domain" description="Peptidase M20 dimerisation" evidence="18">
    <location>
        <begin position="210"/>
        <end position="292"/>
    </location>
</feature>
<dbReference type="AlphaFoldDB" id="B3QNB8"/>
<dbReference type="OrthoDB" id="9773892at2"/>
<dbReference type="FunFam" id="3.40.630.10:FF:000015">
    <property type="entry name" value="Aminoacyl-histidine dipeptidase PepD"/>
    <property type="match status" value="1"/>
</dbReference>
<evidence type="ECO:0000256" key="2">
    <source>
        <dbReference type="ARBA" id="ARBA00001947"/>
    </source>
</evidence>
<dbReference type="EC" id="3.4.13.18" evidence="10"/>
<sequence>MTTTIPELEPRALWRHFYNLTQIPRPSGHEQQIREYVADFGRRLGLKSLIDEAGNVIIRKPAKKGMEQRKGVILQAHLDMVPQKNADSHHDFERDPIEAYFEKGWVRARGTTLGADNGIGVAAALAVLESESLSHGPLEALFTANEEAGMTGAMGLKPEVLEGEILLNLDSEDEGELFIGCAGGLDGTMTFRYSEASLPPDYAGFEIRVSGLKGGHSGLDIHLGRGNANKIMNRLLQAGHDCCSLRLASIDGGSLRNAIPRESTSLVTLPSDRAELFVETLKRLGATIAEELAAVDPDLRIEIRAAEIPDTVIDNESFGRLLQAVADCPNGVVRMSGEMDGVVETSNNLARVKSNAGSIAVECLLRSSVDSSLEELATSIQSVADRVGATSSFTGGYPGWKPDPDSPILSLMQRIYQQRFGKAPEVKAIHAGLECGIIGGIYPGLDMISFGPTIRFPHSPDEKVECASVQKFWDFLVDVLADIPAK</sequence>
<evidence type="ECO:0000313" key="19">
    <source>
        <dbReference type="EMBL" id="ACF11421.1"/>
    </source>
</evidence>
<evidence type="ECO:0000256" key="10">
    <source>
        <dbReference type="ARBA" id="ARBA00038976"/>
    </source>
</evidence>
<organism evidence="19 20">
    <name type="scientific">Chlorobaculum parvum (strain DSM 263 / NCIMB 8327)</name>
    <name type="common">Chlorobium vibrioforme subsp. thiosulfatophilum</name>
    <dbReference type="NCBI Taxonomy" id="517417"/>
    <lineage>
        <taxon>Bacteria</taxon>
        <taxon>Pseudomonadati</taxon>
        <taxon>Chlorobiota</taxon>
        <taxon>Chlorobiia</taxon>
        <taxon>Chlorobiales</taxon>
        <taxon>Chlorobiaceae</taxon>
        <taxon>Chlorobaculum</taxon>
    </lineage>
</organism>
<evidence type="ECO:0000256" key="8">
    <source>
        <dbReference type="ARBA" id="ARBA00023285"/>
    </source>
</evidence>
<dbReference type="InterPro" id="IPR001160">
    <property type="entry name" value="Peptidase_M20C"/>
</dbReference>
<name>B3QNB8_CHLP8</name>
<dbReference type="InterPro" id="IPR011650">
    <property type="entry name" value="Peptidase_M20_dimer"/>
</dbReference>
<evidence type="ECO:0000256" key="7">
    <source>
        <dbReference type="ARBA" id="ARBA00023049"/>
    </source>
</evidence>
<evidence type="ECO:0000313" key="20">
    <source>
        <dbReference type="Proteomes" id="UP000008811"/>
    </source>
</evidence>
<dbReference type="NCBIfam" id="TIGR01893">
    <property type="entry name" value="aa-his-dipept"/>
    <property type="match status" value="1"/>
</dbReference>
<evidence type="ECO:0000256" key="1">
    <source>
        <dbReference type="ARBA" id="ARBA00001941"/>
    </source>
</evidence>
<dbReference type="Proteomes" id="UP000008811">
    <property type="component" value="Chromosome"/>
</dbReference>
<evidence type="ECO:0000256" key="11">
    <source>
        <dbReference type="ARBA" id="ARBA00044252"/>
    </source>
</evidence>
<dbReference type="Pfam" id="PF07687">
    <property type="entry name" value="M20_dimer"/>
    <property type="match status" value="1"/>
</dbReference>
<evidence type="ECO:0000259" key="18">
    <source>
        <dbReference type="Pfam" id="PF07687"/>
    </source>
</evidence>
<dbReference type="GO" id="GO:0005829">
    <property type="term" value="C:cytosol"/>
    <property type="evidence" value="ECO:0007669"/>
    <property type="project" value="TreeGrafter"/>
</dbReference>
<dbReference type="GO" id="GO:0006508">
    <property type="term" value="P:proteolysis"/>
    <property type="evidence" value="ECO:0007669"/>
    <property type="project" value="UniProtKB-KW"/>
</dbReference>
<dbReference type="CDD" id="cd03890">
    <property type="entry name" value="M20_pepD"/>
    <property type="match status" value="1"/>
</dbReference>
<keyword evidence="20" id="KW-1185">Reference proteome</keyword>
<evidence type="ECO:0000256" key="3">
    <source>
        <dbReference type="ARBA" id="ARBA00022670"/>
    </source>
</evidence>
<comment type="catalytic activity">
    <reaction evidence="9">
        <text>Hydrolysis of dipeptides, preferentially hydrophobic dipeptides including prolyl amino acids.</text>
        <dbReference type="EC" id="3.4.13.18"/>
    </reaction>
</comment>
<evidence type="ECO:0000256" key="14">
    <source>
        <dbReference type="ARBA" id="ARBA00075285"/>
    </source>
</evidence>
<dbReference type="Gene3D" id="3.40.630.10">
    <property type="entry name" value="Zn peptidases"/>
    <property type="match status" value="2"/>
</dbReference>
<dbReference type="InterPro" id="IPR002933">
    <property type="entry name" value="Peptidase_M20"/>
</dbReference>
<proteinExistence type="inferred from homology"/>
<keyword evidence="6" id="KW-0862">Zinc</keyword>
<dbReference type="FunFam" id="3.40.630.10:FF:000018">
    <property type="entry name" value="Aminoacyl-histidine dipeptidase PepD"/>
    <property type="match status" value="1"/>
</dbReference>
<evidence type="ECO:0000256" key="9">
    <source>
        <dbReference type="ARBA" id="ARBA00036421"/>
    </source>
</evidence>
<evidence type="ECO:0000256" key="6">
    <source>
        <dbReference type="ARBA" id="ARBA00022833"/>
    </source>
</evidence>
<dbReference type="SUPFAM" id="SSF53187">
    <property type="entry name" value="Zn-dependent exopeptidases"/>
    <property type="match status" value="1"/>
</dbReference>
<evidence type="ECO:0000256" key="12">
    <source>
        <dbReference type="ARBA" id="ARBA00061423"/>
    </source>
</evidence>
<reference evidence="19" key="1">
    <citation type="submission" date="2008-06" db="EMBL/GenBank/DDBJ databases">
        <title>Complete sequence of Chlorobaculum parvum NCIB 8327.</title>
        <authorList>
            <consortium name="US DOE Joint Genome Institute"/>
            <person name="Lucas S."/>
            <person name="Copeland A."/>
            <person name="Lapidus A."/>
            <person name="Glavina del Rio T."/>
            <person name="Dalin E."/>
            <person name="Tice H."/>
            <person name="Bruce D."/>
            <person name="Goodwin L."/>
            <person name="Pitluck S."/>
            <person name="Schmutz J."/>
            <person name="Larimer F."/>
            <person name="Land M."/>
            <person name="Hauser L."/>
            <person name="Kyrpides N."/>
            <person name="Mikhailova N."/>
            <person name="Zhao F."/>
            <person name="Li T."/>
            <person name="Liu Z."/>
            <person name="Overmann J."/>
            <person name="Bryant D.A."/>
            <person name="Richardson P."/>
        </authorList>
    </citation>
    <scope>NUCLEOTIDE SEQUENCE [LARGE SCALE GENOMIC DNA]</scope>
    <source>
        <strain evidence="19">NCIB 8327</strain>
    </source>
</reference>
<keyword evidence="7" id="KW-0482">Metalloprotease</keyword>
<accession>B3QNB8</accession>
<keyword evidence="8" id="KW-0170">Cobalt</keyword>
<dbReference type="PRINTS" id="PR00934">
    <property type="entry name" value="XHISDIPTASE"/>
</dbReference>
<gene>
    <name evidence="19" type="ordered locus">Cpar_1013</name>
</gene>
<dbReference type="KEGG" id="cpc:Cpar_1013"/>
<dbReference type="Pfam" id="PF01546">
    <property type="entry name" value="Peptidase_M20"/>
    <property type="match status" value="1"/>
</dbReference>
<evidence type="ECO:0000256" key="15">
    <source>
        <dbReference type="ARBA" id="ARBA00076004"/>
    </source>
</evidence>
<dbReference type="RefSeq" id="WP_012502254.1">
    <property type="nucleotide sequence ID" value="NC_011027.1"/>
</dbReference>
<evidence type="ECO:0000256" key="16">
    <source>
        <dbReference type="ARBA" id="ARBA00077688"/>
    </source>
</evidence>
<dbReference type="HOGENOM" id="CLU_028526_0_0_10"/>